<dbReference type="OrthoDB" id="9801978at2"/>
<name>F8AAP6_THEID</name>
<dbReference type="SUPFAM" id="SSF53244">
    <property type="entry name" value="MurD-like peptide ligases, peptide-binding domain"/>
    <property type="match status" value="1"/>
</dbReference>
<evidence type="ECO:0000313" key="16">
    <source>
        <dbReference type="Proteomes" id="UP000006793"/>
    </source>
</evidence>
<dbReference type="Pfam" id="PF08245">
    <property type="entry name" value="Mur_ligase_M"/>
    <property type="match status" value="1"/>
</dbReference>
<evidence type="ECO:0000256" key="11">
    <source>
        <dbReference type="RuleBase" id="RU004136"/>
    </source>
</evidence>
<keyword evidence="3 10" id="KW-0132">Cell division</keyword>
<dbReference type="GO" id="GO:0009252">
    <property type="term" value="P:peptidoglycan biosynthetic process"/>
    <property type="evidence" value="ECO:0007669"/>
    <property type="project" value="UniProtKB-UniRule"/>
</dbReference>
<dbReference type="SUPFAM" id="SSF53623">
    <property type="entry name" value="MurD-like peptide ligases, catalytic domain"/>
    <property type="match status" value="1"/>
</dbReference>
<evidence type="ECO:0000256" key="1">
    <source>
        <dbReference type="ARBA" id="ARBA00022490"/>
    </source>
</evidence>
<reference evidence="16" key="1">
    <citation type="submission" date="2011-04" db="EMBL/GenBank/DDBJ databases">
        <title>The complete genome of Thermodesulfatator indicus DSM 15286.</title>
        <authorList>
            <person name="Lucas S."/>
            <person name="Copeland A."/>
            <person name="Lapidus A."/>
            <person name="Bruce D."/>
            <person name="Goodwin L."/>
            <person name="Pitluck S."/>
            <person name="Peters L."/>
            <person name="Kyrpides N."/>
            <person name="Mavromatis K."/>
            <person name="Pagani I."/>
            <person name="Ivanova N."/>
            <person name="Saunders L."/>
            <person name="Detter J.C."/>
            <person name="Tapia R."/>
            <person name="Han C."/>
            <person name="Land M."/>
            <person name="Hauser L."/>
            <person name="Markowitz V."/>
            <person name="Cheng J.-F."/>
            <person name="Hugenholtz P."/>
            <person name="Woyke T."/>
            <person name="Wu D."/>
            <person name="Spring S."/>
            <person name="Schroeder M."/>
            <person name="Brambilla E."/>
            <person name="Klenk H.-P."/>
            <person name="Eisen J.A."/>
        </authorList>
    </citation>
    <scope>NUCLEOTIDE SEQUENCE [LARGE SCALE GENOMIC DNA]</scope>
    <source>
        <strain evidence="16">DSM 15286 / JCM 11887 / CIR29812</strain>
    </source>
</reference>
<dbReference type="InterPro" id="IPR035911">
    <property type="entry name" value="MurE/MurF_N"/>
</dbReference>
<evidence type="ECO:0000256" key="2">
    <source>
        <dbReference type="ARBA" id="ARBA00022598"/>
    </source>
</evidence>
<keyword evidence="9 10" id="KW-0961">Cell wall biogenesis/degradation</keyword>
<evidence type="ECO:0000256" key="6">
    <source>
        <dbReference type="ARBA" id="ARBA00022960"/>
    </source>
</evidence>
<dbReference type="GO" id="GO:0051301">
    <property type="term" value="P:cell division"/>
    <property type="evidence" value="ECO:0007669"/>
    <property type="project" value="UniProtKB-KW"/>
</dbReference>
<evidence type="ECO:0000256" key="9">
    <source>
        <dbReference type="ARBA" id="ARBA00023316"/>
    </source>
</evidence>
<dbReference type="InterPro" id="IPR051046">
    <property type="entry name" value="MurCDEF_CellWall_CoF430Synth"/>
</dbReference>
<dbReference type="Gene3D" id="3.40.1190.10">
    <property type="entry name" value="Mur-like, catalytic domain"/>
    <property type="match status" value="1"/>
</dbReference>
<dbReference type="GO" id="GO:0008766">
    <property type="term" value="F:UDP-N-acetylmuramoylalanyl-D-glutamyl-2,6-diaminopimelate-D-alanyl-D-alanine ligase activity"/>
    <property type="evidence" value="ECO:0007669"/>
    <property type="project" value="RHEA"/>
</dbReference>
<evidence type="ECO:0000259" key="12">
    <source>
        <dbReference type="Pfam" id="PF01225"/>
    </source>
</evidence>
<comment type="function">
    <text evidence="10 11">Involved in cell wall formation. Catalyzes the final step in the synthesis of UDP-N-acetylmuramoyl-pentapeptide, the precursor of murein.</text>
</comment>
<dbReference type="eggNOG" id="COG0770">
    <property type="taxonomic scope" value="Bacteria"/>
</dbReference>
<protein>
    <recommendedName>
        <fullName evidence="10 11">UDP-N-acetylmuramoyl-tripeptide--D-alanyl-D-alanine ligase</fullName>
        <ecNumber evidence="10 11">6.3.2.10</ecNumber>
    </recommendedName>
    <alternativeName>
        <fullName evidence="10">D-alanyl-D-alanine-adding enzyme</fullName>
    </alternativeName>
</protein>
<proteinExistence type="inferred from homology"/>
<dbReference type="RefSeq" id="WP_013907064.1">
    <property type="nucleotide sequence ID" value="NC_015681.1"/>
</dbReference>
<dbReference type="InterPro" id="IPR036615">
    <property type="entry name" value="Mur_ligase_C_dom_sf"/>
</dbReference>
<gene>
    <name evidence="10" type="primary">murF</name>
    <name evidence="15" type="ordered locus">Thein_0437</name>
</gene>
<comment type="catalytic activity">
    <reaction evidence="10 11">
        <text>D-alanyl-D-alanine + UDP-N-acetyl-alpha-D-muramoyl-L-alanyl-gamma-D-glutamyl-meso-2,6-diaminopimelate + ATP = UDP-N-acetyl-alpha-D-muramoyl-L-alanyl-gamma-D-glutamyl-meso-2,6-diaminopimeloyl-D-alanyl-D-alanine + ADP + phosphate + H(+)</text>
        <dbReference type="Rhea" id="RHEA:28374"/>
        <dbReference type="ChEBI" id="CHEBI:15378"/>
        <dbReference type="ChEBI" id="CHEBI:30616"/>
        <dbReference type="ChEBI" id="CHEBI:43474"/>
        <dbReference type="ChEBI" id="CHEBI:57822"/>
        <dbReference type="ChEBI" id="CHEBI:61386"/>
        <dbReference type="ChEBI" id="CHEBI:83905"/>
        <dbReference type="ChEBI" id="CHEBI:456216"/>
        <dbReference type="EC" id="6.3.2.10"/>
    </reaction>
</comment>
<dbReference type="HOGENOM" id="CLU_031507_1_2_0"/>
<dbReference type="Pfam" id="PF02875">
    <property type="entry name" value="Mur_ligase_C"/>
    <property type="match status" value="1"/>
</dbReference>
<dbReference type="PANTHER" id="PTHR43024:SF1">
    <property type="entry name" value="UDP-N-ACETYLMURAMOYL-TRIPEPTIDE--D-ALANYL-D-ALANINE LIGASE"/>
    <property type="match status" value="1"/>
</dbReference>
<dbReference type="InterPro" id="IPR000713">
    <property type="entry name" value="Mur_ligase_N"/>
</dbReference>
<dbReference type="GO" id="GO:0071555">
    <property type="term" value="P:cell wall organization"/>
    <property type="evidence" value="ECO:0007669"/>
    <property type="project" value="UniProtKB-KW"/>
</dbReference>
<dbReference type="Pfam" id="PF01225">
    <property type="entry name" value="Mur_ligase"/>
    <property type="match status" value="1"/>
</dbReference>
<dbReference type="InterPro" id="IPR036565">
    <property type="entry name" value="Mur-like_cat_sf"/>
</dbReference>
<feature type="domain" description="Mur ligase C-terminal" evidence="13">
    <location>
        <begin position="321"/>
        <end position="441"/>
    </location>
</feature>
<keyword evidence="2 10" id="KW-0436">Ligase</keyword>
<dbReference type="Gene3D" id="3.40.1390.10">
    <property type="entry name" value="MurE/MurF, N-terminal domain"/>
    <property type="match status" value="1"/>
</dbReference>
<dbReference type="GO" id="GO:0008360">
    <property type="term" value="P:regulation of cell shape"/>
    <property type="evidence" value="ECO:0007669"/>
    <property type="project" value="UniProtKB-KW"/>
</dbReference>
<dbReference type="PATRIC" id="fig|667014.3.peg.454"/>
<keyword evidence="7 10" id="KW-0573">Peptidoglycan synthesis</keyword>
<evidence type="ECO:0000313" key="15">
    <source>
        <dbReference type="EMBL" id="AEH44319.1"/>
    </source>
</evidence>
<dbReference type="Proteomes" id="UP000006793">
    <property type="component" value="Chromosome"/>
</dbReference>
<evidence type="ECO:0000256" key="5">
    <source>
        <dbReference type="ARBA" id="ARBA00022840"/>
    </source>
</evidence>
<dbReference type="KEGG" id="tid:Thein_0437"/>
<reference evidence="15 16" key="2">
    <citation type="journal article" date="2012" name="Stand. Genomic Sci.">
        <title>Complete genome sequence of the thermophilic sulfate-reducing ocean bacterium Thermodesulfatator indicus type strain (CIR29812(T)).</title>
        <authorList>
            <person name="Anderson I."/>
            <person name="Saunders E."/>
            <person name="Lapidus A."/>
            <person name="Nolan M."/>
            <person name="Lucas S."/>
            <person name="Tice H."/>
            <person name="Del Rio T.G."/>
            <person name="Cheng J.F."/>
            <person name="Han C."/>
            <person name="Tapia R."/>
            <person name="Goodwin L.A."/>
            <person name="Pitluck S."/>
            <person name="Liolios K."/>
            <person name="Mavromatis K."/>
            <person name="Pagani I."/>
            <person name="Ivanova N."/>
            <person name="Mikhailova N."/>
            <person name="Pati A."/>
            <person name="Chen A."/>
            <person name="Palaniappan K."/>
            <person name="Land M."/>
            <person name="Hauser L."/>
            <person name="Jeffries C.D."/>
            <person name="Chang Y.J."/>
            <person name="Brambilla E.M."/>
            <person name="Rohde M."/>
            <person name="Spring S."/>
            <person name="Goker M."/>
            <person name="Detter J.C."/>
            <person name="Woyke T."/>
            <person name="Bristow J."/>
            <person name="Eisen J.A."/>
            <person name="Markowitz V."/>
            <person name="Hugenholtz P."/>
            <person name="Kyrpides N.C."/>
            <person name="Klenk H.P."/>
        </authorList>
    </citation>
    <scope>NUCLEOTIDE SEQUENCE [LARGE SCALE GENOMIC DNA]</scope>
    <source>
        <strain evidence="16">DSM 15286 / JCM 11887 / CIR29812</strain>
    </source>
</reference>
<evidence type="ECO:0000256" key="4">
    <source>
        <dbReference type="ARBA" id="ARBA00022741"/>
    </source>
</evidence>
<comment type="similarity">
    <text evidence="10">Belongs to the MurCDEF family. MurF subfamily.</text>
</comment>
<keyword evidence="8 10" id="KW-0131">Cell cycle</keyword>
<dbReference type="HAMAP" id="MF_02019">
    <property type="entry name" value="MurF"/>
    <property type="match status" value="1"/>
</dbReference>
<dbReference type="UniPathway" id="UPA00219"/>
<feature type="domain" description="Mur ligase central" evidence="14">
    <location>
        <begin position="113"/>
        <end position="297"/>
    </location>
</feature>
<keyword evidence="16" id="KW-1185">Reference proteome</keyword>
<organism evidence="15 16">
    <name type="scientific">Thermodesulfatator indicus (strain DSM 15286 / JCM 11887 / CIR29812)</name>
    <dbReference type="NCBI Taxonomy" id="667014"/>
    <lineage>
        <taxon>Bacteria</taxon>
        <taxon>Pseudomonadati</taxon>
        <taxon>Thermodesulfobacteriota</taxon>
        <taxon>Thermodesulfobacteria</taxon>
        <taxon>Thermodesulfobacteriales</taxon>
        <taxon>Thermodesulfatatoraceae</taxon>
        <taxon>Thermodesulfatator</taxon>
    </lineage>
</organism>
<dbReference type="STRING" id="667014.Thein_0437"/>
<dbReference type="PANTHER" id="PTHR43024">
    <property type="entry name" value="UDP-N-ACETYLMURAMOYL-TRIPEPTIDE--D-ALANYL-D-ALANINE LIGASE"/>
    <property type="match status" value="1"/>
</dbReference>
<accession>F8AAP6</accession>
<comment type="subcellular location">
    <subcellularLocation>
        <location evidence="10 11">Cytoplasm</location>
    </subcellularLocation>
</comment>
<dbReference type="SUPFAM" id="SSF63418">
    <property type="entry name" value="MurE/MurF N-terminal domain"/>
    <property type="match status" value="1"/>
</dbReference>
<evidence type="ECO:0000259" key="13">
    <source>
        <dbReference type="Pfam" id="PF02875"/>
    </source>
</evidence>
<dbReference type="GO" id="GO:0005524">
    <property type="term" value="F:ATP binding"/>
    <property type="evidence" value="ECO:0007669"/>
    <property type="project" value="UniProtKB-UniRule"/>
</dbReference>
<evidence type="ECO:0000256" key="10">
    <source>
        <dbReference type="HAMAP-Rule" id="MF_02019"/>
    </source>
</evidence>
<evidence type="ECO:0000256" key="3">
    <source>
        <dbReference type="ARBA" id="ARBA00022618"/>
    </source>
</evidence>
<dbReference type="InterPro" id="IPR005863">
    <property type="entry name" value="UDP-N-AcMur_synth"/>
</dbReference>
<keyword evidence="6 10" id="KW-0133">Cell shape</keyword>
<dbReference type="GO" id="GO:0005737">
    <property type="term" value="C:cytoplasm"/>
    <property type="evidence" value="ECO:0007669"/>
    <property type="project" value="UniProtKB-SubCell"/>
</dbReference>
<dbReference type="PaxDb" id="667014-Thein_0437"/>
<sequence length="457" mass="50137">MISTEDVVRATGGILLNGDMGVSFTGVSHDTRTIKPGELFVAIKGPRFDGHDFVLEAIENGARGLLVSHWPEEINIFKLHKAISVIKVSDTVKALEDLAAYWRKKLKAKVIAISGTCGKTTTKEILATLLEDYQTFKTPWNWNNLIGLPLTILNTLPEAEFLVLELGTNLPGEIARLTEIASPEVAIFLGSAPSHLEGLGTPENVFKEEIDVFVKAPQAVWVYPYDQKEVKEHVYSLKHKGREISFGFEEGSDLRGRILSVSLKGTRVKISFEGEDYDVEIPLLGRPFVFDTLAALAGALAAGLSLPELLPKLEKLKPAPHRMEVKQAGGIIILDDTYNANPASFKAAAEVLKAIRQEFSRVVAVVGDMKELGEKAPFYHEEVGRVLAQVCDQILAVGEYARDIARGGGEKVNIFSDKEALFSALRSVVNQGSLVFVKGSRAMAMEKIVDWLLEEKT</sequence>
<dbReference type="FunCoup" id="F8AAP6">
    <property type="interactions" value="358"/>
</dbReference>
<dbReference type="InterPro" id="IPR004101">
    <property type="entry name" value="Mur_ligase_C"/>
</dbReference>
<comment type="pathway">
    <text evidence="10 11">Cell wall biogenesis; peptidoglycan biosynthesis.</text>
</comment>
<dbReference type="Gene3D" id="3.90.190.20">
    <property type="entry name" value="Mur ligase, C-terminal domain"/>
    <property type="match status" value="1"/>
</dbReference>
<dbReference type="NCBIfam" id="TIGR01143">
    <property type="entry name" value="murF"/>
    <property type="match status" value="1"/>
</dbReference>
<keyword evidence="4 10" id="KW-0547">Nucleotide-binding</keyword>
<dbReference type="InParanoid" id="F8AAP6"/>
<keyword evidence="5 10" id="KW-0067">ATP-binding</keyword>
<dbReference type="EC" id="6.3.2.10" evidence="10 11"/>
<dbReference type="AlphaFoldDB" id="F8AAP6"/>
<evidence type="ECO:0000259" key="14">
    <source>
        <dbReference type="Pfam" id="PF08245"/>
    </source>
</evidence>
<feature type="domain" description="Mur ligase N-terminal catalytic" evidence="12">
    <location>
        <begin position="24"/>
        <end position="101"/>
    </location>
</feature>
<dbReference type="GO" id="GO:0047480">
    <property type="term" value="F:UDP-N-acetylmuramoyl-tripeptide-D-alanyl-D-alanine ligase activity"/>
    <property type="evidence" value="ECO:0007669"/>
    <property type="project" value="UniProtKB-UniRule"/>
</dbReference>
<feature type="binding site" evidence="10">
    <location>
        <begin position="115"/>
        <end position="121"/>
    </location>
    <ligand>
        <name>ATP</name>
        <dbReference type="ChEBI" id="CHEBI:30616"/>
    </ligand>
</feature>
<dbReference type="InterPro" id="IPR013221">
    <property type="entry name" value="Mur_ligase_cen"/>
</dbReference>
<keyword evidence="1 10" id="KW-0963">Cytoplasm</keyword>
<evidence type="ECO:0000256" key="8">
    <source>
        <dbReference type="ARBA" id="ARBA00023306"/>
    </source>
</evidence>
<evidence type="ECO:0000256" key="7">
    <source>
        <dbReference type="ARBA" id="ARBA00022984"/>
    </source>
</evidence>
<dbReference type="EMBL" id="CP002683">
    <property type="protein sequence ID" value="AEH44319.1"/>
    <property type="molecule type" value="Genomic_DNA"/>
</dbReference>